<reference evidence="1" key="1">
    <citation type="submission" date="2020-10" db="EMBL/GenBank/DDBJ databases">
        <title>Paenihalocynthiibacter styelae gen. nov., sp. nov., isolated from stalked sea squirt Styela clava.</title>
        <authorList>
            <person name="Kim Y.-O."/>
            <person name="Yoon J.-H."/>
        </authorList>
    </citation>
    <scope>NUCLEOTIDE SEQUENCE</scope>
    <source>
        <strain evidence="1">MYP1-1</strain>
    </source>
</reference>
<gene>
    <name evidence="1" type="ORF">H1D41_12865</name>
</gene>
<dbReference type="AlphaFoldDB" id="A0A8J7LQ32"/>
<protein>
    <recommendedName>
        <fullName evidence="3">Alginate biosynthesis protein AlgF</fullName>
    </recommendedName>
</protein>
<dbReference type="Proteomes" id="UP000640583">
    <property type="component" value="Unassembled WGS sequence"/>
</dbReference>
<evidence type="ECO:0008006" key="3">
    <source>
        <dbReference type="Google" id="ProtNLM"/>
    </source>
</evidence>
<dbReference type="EMBL" id="JADCKQ010000009">
    <property type="protein sequence ID" value="MBI1494531.1"/>
    <property type="molecule type" value="Genomic_DNA"/>
</dbReference>
<keyword evidence="2" id="KW-1185">Reference proteome</keyword>
<dbReference type="RefSeq" id="WP_228849290.1">
    <property type="nucleotide sequence ID" value="NZ_JADCKQ010000009.1"/>
</dbReference>
<comment type="caution">
    <text evidence="1">The sequence shown here is derived from an EMBL/GenBank/DDBJ whole genome shotgun (WGS) entry which is preliminary data.</text>
</comment>
<accession>A0A8J7LQ32</accession>
<organism evidence="1 2">
    <name type="scientific">Halocynthiibacter styelae</name>
    <dbReference type="NCBI Taxonomy" id="2761955"/>
    <lineage>
        <taxon>Bacteria</taxon>
        <taxon>Pseudomonadati</taxon>
        <taxon>Pseudomonadota</taxon>
        <taxon>Alphaproteobacteria</taxon>
        <taxon>Rhodobacterales</taxon>
        <taxon>Paracoccaceae</taxon>
        <taxon>Halocynthiibacter</taxon>
    </lineage>
</organism>
<proteinExistence type="predicted"/>
<name>A0A8J7LQ32_9RHOB</name>
<evidence type="ECO:0000313" key="1">
    <source>
        <dbReference type="EMBL" id="MBI1494531.1"/>
    </source>
</evidence>
<sequence>MRNLSTGVIIAAIFCAKPGLTDTTDTGLYGTPPPADSVFIRWIGDDAPWSEPVWGSSLAERDLPANTYIAISAGFFTNISPGGYYSIIPIESAQVAIISEPPRERASKVHLILLNADDSDASVVVSGGGPGVIDEVAPKTAAIRAVNPVTATLQVVASHGSKEFDVTLRRGQNITFVVVGDDIMMIPNTFGPVVVAK</sequence>
<evidence type="ECO:0000313" key="2">
    <source>
        <dbReference type="Proteomes" id="UP000640583"/>
    </source>
</evidence>